<dbReference type="EMBL" id="SRMA01026752">
    <property type="protein sequence ID" value="TRY71449.1"/>
    <property type="molecule type" value="Genomic_DNA"/>
</dbReference>
<keyword evidence="2" id="KW-0479">Metal-binding</keyword>
<dbReference type="OrthoDB" id="6077919at2759"/>
<evidence type="ECO:0000256" key="1">
    <source>
        <dbReference type="ARBA" id="ARBA00006991"/>
    </source>
</evidence>
<evidence type="ECO:0000256" key="6">
    <source>
        <dbReference type="ARBA" id="ARBA00023242"/>
    </source>
</evidence>
<dbReference type="GO" id="GO:0000978">
    <property type="term" value="F:RNA polymerase II cis-regulatory region sequence-specific DNA binding"/>
    <property type="evidence" value="ECO:0007669"/>
    <property type="project" value="TreeGrafter"/>
</dbReference>
<feature type="domain" description="C2H2-type" evidence="9">
    <location>
        <begin position="97"/>
        <end position="124"/>
    </location>
</feature>
<dbReference type="SMART" id="SM00355">
    <property type="entry name" value="ZnF_C2H2"/>
    <property type="match status" value="4"/>
</dbReference>
<evidence type="ECO:0000256" key="7">
    <source>
        <dbReference type="PROSITE-ProRule" id="PRU00042"/>
    </source>
</evidence>
<evidence type="ECO:0000256" key="2">
    <source>
        <dbReference type="ARBA" id="ARBA00022723"/>
    </source>
</evidence>
<dbReference type="STRING" id="623744.A0A553P188"/>
<keyword evidence="3" id="KW-0677">Repeat</keyword>
<reference evidence="10 11" key="1">
    <citation type="journal article" date="2019" name="Sci. Data">
        <title>Hybrid genome assembly and annotation of Danionella translucida.</title>
        <authorList>
            <person name="Kadobianskyi M."/>
            <person name="Schulze L."/>
            <person name="Schuelke M."/>
            <person name="Judkewitz B."/>
        </authorList>
    </citation>
    <scope>NUCLEOTIDE SEQUENCE [LARGE SCALE GENOMIC DNA]</scope>
    <source>
        <strain evidence="10 11">Bolton</strain>
    </source>
</reference>
<dbReference type="PANTHER" id="PTHR24393">
    <property type="entry name" value="ZINC FINGER PROTEIN"/>
    <property type="match status" value="1"/>
</dbReference>
<dbReference type="Proteomes" id="UP000316079">
    <property type="component" value="Unassembled WGS sequence"/>
</dbReference>
<name>A0A553P188_9TELE</name>
<dbReference type="InterPro" id="IPR013087">
    <property type="entry name" value="Znf_C2H2_type"/>
</dbReference>
<gene>
    <name evidence="10" type="ORF">DNTS_010937</name>
</gene>
<evidence type="ECO:0000256" key="8">
    <source>
        <dbReference type="SAM" id="MobiDB-lite"/>
    </source>
</evidence>
<feature type="compositionally biased region" description="Polar residues" evidence="8">
    <location>
        <begin position="657"/>
        <end position="667"/>
    </location>
</feature>
<evidence type="ECO:0000256" key="5">
    <source>
        <dbReference type="ARBA" id="ARBA00022833"/>
    </source>
</evidence>
<keyword evidence="5" id="KW-0862">Zinc</keyword>
<feature type="compositionally biased region" description="Basic and acidic residues" evidence="8">
    <location>
        <begin position="705"/>
        <end position="722"/>
    </location>
</feature>
<evidence type="ECO:0000256" key="4">
    <source>
        <dbReference type="ARBA" id="ARBA00022771"/>
    </source>
</evidence>
<keyword evidence="4 7" id="KW-0863">Zinc-finger</keyword>
<feature type="domain" description="C2H2-type" evidence="9">
    <location>
        <begin position="68"/>
        <end position="95"/>
    </location>
</feature>
<comment type="caution">
    <text evidence="10">The sequence shown here is derived from an EMBL/GenBank/DDBJ whole genome shotgun (WGS) entry which is preliminary data.</text>
</comment>
<feature type="region of interest" description="Disordered" evidence="8">
    <location>
        <begin position="441"/>
        <end position="474"/>
    </location>
</feature>
<dbReference type="PROSITE" id="PS50157">
    <property type="entry name" value="ZINC_FINGER_C2H2_2"/>
    <property type="match status" value="3"/>
</dbReference>
<dbReference type="Pfam" id="PF00096">
    <property type="entry name" value="zf-C2H2"/>
    <property type="match status" value="1"/>
</dbReference>
<evidence type="ECO:0000313" key="11">
    <source>
        <dbReference type="Proteomes" id="UP000316079"/>
    </source>
</evidence>
<proteinExistence type="inferred from homology"/>
<evidence type="ECO:0000256" key="3">
    <source>
        <dbReference type="ARBA" id="ARBA00022737"/>
    </source>
</evidence>
<feature type="region of interest" description="Disordered" evidence="8">
    <location>
        <begin position="657"/>
        <end position="738"/>
    </location>
</feature>
<keyword evidence="11" id="KW-1185">Reference proteome</keyword>
<sequence length="866" mass="99434">MEKNGVNITVYHLPQDADQTDQMTCHEKGFKHKIKLIAHAKTHTAEKPLSCQQCGKYFKQKKSHPEKIPLQEYAKSFRHNSHLIAHVRTHTGEKKTFSCHECEKCFKSRLSLNVHIKVHNGEREFLCIQCGRSFGTMHLQTGENMVVKHGKIANSQNLHLRKAIYLPSMWERNHTKKYTMDMSHQCLQCGKYFFQKQHLINHTMIHTGEKPCSLNAHLKRHEDDKLHKTKPSKEPLIHDSNIRKMSSNFVRFDCPDLDLADNYPICLGSSHPNSQADCRKILRLVELPDVAKFGEFQCDPRRRAHGLHMMLHAGQEVLGAADVIFQHQVVLRKVGTEVKQEGVIYVLLGAEGDSVWGVVEVPLEAAEWWIMLLFNMDHQKAALLQMAGRNRQATPQRPSDRAPPPKTQRRWNEELLADMSPSPASPMTNPSMKMSRLLKRRSMGQRNHEMERRSSKLWNPGEEEHGTKEPRDGEEIQKISTVVALKCRTGKDCGVLLIKVSVIQTRWVRRVMSLESALQRGEESPEGKLVFRILFDRYLHSVLFLQDFRWPGVFQEQFVRKGQVDFEYGGSEAPPRVSRIPRGSEEEMLKDRKLLPHLLCHGWRGSCLYLLGLEVPLSIRGARALKTPIGCVANSRSLSLSMESCLFIKGASVLKSETQRMTGSSCRPVSMLRDGERRKKRKKEAEEGKEEKKKKRREKEEEEEKKEKKKEEEEAEERREKEEENEAEIEEERRKPFSRPHHHRALFISVSSGQSLRIFGGSDRSLGKLRGHISAVASKFLQNQSHILIIHQLHQDLHLVKLDISRFRITAKEALVMRGEQRRLAPHDLPDVTESGKAQLTRCCTTRGQQRCSGSLEGIVLHCSVG</sequence>
<dbReference type="Gene3D" id="3.30.160.60">
    <property type="entry name" value="Classic Zinc Finger"/>
    <property type="match status" value="4"/>
</dbReference>
<feature type="compositionally biased region" description="Basic and acidic residues" evidence="8">
    <location>
        <begin position="673"/>
        <end position="691"/>
    </location>
</feature>
<feature type="compositionally biased region" description="Basic and acidic residues" evidence="8">
    <location>
        <begin position="462"/>
        <end position="474"/>
    </location>
</feature>
<dbReference type="GO" id="GO:0001228">
    <property type="term" value="F:DNA-binding transcription activator activity, RNA polymerase II-specific"/>
    <property type="evidence" value="ECO:0007669"/>
    <property type="project" value="TreeGrafter"/>
</dbReference>
<protein>
    <recommendedName>
        <fullName evidence="9">C2H2-type domain-containing protein</fullName>
    </recommendedName>
</protein>
<evidence type="ECO:0000259" key="9">
    <source>
        <dbReference type="PROSITE" id="PS50157"/>
    </source>
</evidence>
<keyword evidence="6" id="KW-0539">Nucleus</keyword>
<dbReference type="GO" id="GO:0008270">
    <property type="term" value="F:zinc ion binding"/>
    <property type="evidence" value="ECO:0007669"/>
    <property type="project" value="UniProtKB-KW"/>
</dbReference>
<evidence type="ECO:0000313" key="10">
    <source>
        <dbReference type="EMBL" id="TRY71449.1"/>
    </source>
</evidence>
<dbReference type="FunFam" id="3.30.160.60:FF:002343">
    <property type="entry name" value="Zinc finger protein 33A"/>
    <property type="match status" value="1"/>
</dbReference>
<accession>A0A553P188</accession>
<dbReference type="GO" id="GO:0005634">
    <property type="term" value="C:nucleus"/>
    <property type="evidence" value="ECO:0007669"/>
    <property type="project" value="TreeGrafter"/>
</dbReference>
<organism evidence="10 11">
    <name type="scientific">Danionella cerebrum</name>
    <dbReference type="NCBI Taxonomy" id="2873325"/>
    <lineage>
        <taxon>Eukaryota</taxon>
        <taxon>Metazoa</taxon>
        <taxon>Chordata</taxon>
        <taxon>Craniata</taxon>
        <taxon>Vertebrata</taxon>
        <taxon>Euteleostomi</taxon>
        <taxon>Actinopterygii</taxon>
        <taxon>Neopterygii</taxon>
        <taxon>Teleostei</taxon>
        <taxon>Ostariophysi</taxon>
        <taxon>Cypriniformes</taxon>
        <taxon>Danionidae</taxon>
        <taxon>Danioninae</taxon>
        <taxon>Danionella</taxon>
    </lineage>
</organism>
<dbReference type="PANTHER" id="PTHR24393:SF100">
    <property type="entry name" value="ZINC FINGER PROTEIN-RELATED"/>
    <property type="match status" value="1"/>
</dbReference>
<comment type="similarity">
    <text evidence="1">Belongs to the krueppel C2H2-type zinc-finger protein family.</text>
</comment>
<dbReference type="SUPFAM" id="SSF57667">
    <property type="entry name" value="beta-beta-alpha zinc fingers"/>
    <property type="match status" value="3"/>
</dbReference>
<feature type="domain" description="C2H2-type" evidence="9">
    <location>
        <begin position="184"/>
        <end position="211"/>
    </location>
</feature>
<dbReference type="PROSITE" id="PS00028">
    <property type="entry name" value="ZINC_FINGER_C2H2_1"/>
    <property type="match status" value="2"/>
</dbReference>
<dbReference type="InterPro" id="IPR036236">
    <property type="entry name" value="Znf_C2H2_sf"/>
</dbReference>
<dbReference type="AlphaFoldDB" id="A0A553P188"/>